<gene>
    <name evidence="3" type="ORF">RND81_08G200200</name>
</gene>
<evidence type="ECO:0000313" key="3">
    <source>
        <dbReference type="EMBL" id="KAK9699863.1"/>
    </source>
</evidence>
<comment type="caution">
    <text evidence="3">The sequence shown here is derived from an EMBL/GenBank/DDBJ whole genome shotgun (WGS) entry which is preliminary data.</text>
</comment>
<sequence>MNNSSKKCLPLLMCTLILAIMATLIMTSNPVLGSRSLTRPSNRKNDVIPKHIERKDVHRPRKLDENDHTYPPQDYGLQPGGYYPGGGGGGYYQGGGGYYPGGGGGGYYPGGGGYYGGGGYSSAVTAAP</sequence>
<organism evidence="3 4">
    <name type="scientific">Saponaria officinalis</name>
    <name type="common">Common soapwort</name>
    <name type="synonym">Lychnis saponaria</name>
    <dbReference type="NCBI Taxonomy" id="3572"/>
    <lineage>
        <taxon>Eukaryota</taxon>
        <taxon>Viridiplantae</taxon>
        <taxon>Streptophyta</taxon>
        <taxon>Embryophyta</taxon>
        <taxon>Tracheophyta</taxon>
        <taxon>Spermatophyta</taxon>
        <taxon>Magnoliopsida</taxon>
        <taxon>eudicotyledons</taxon>
        <taxon>Gunneridae</taxon>
        <taxon>Pentapetalae</taxon>
        <taxon>Caryophyllales</taxon>
        <taxon>Caryophyllaceae</taxon>
        <taxon>Caryophylleae</taxon>
        <taxon>Saponaria</taxon>
    </lineage>
</organism>
<feature type="signal peptide" evidence="2">
    <location>
        <begin position="1"/>
        <end position="33"/>
    </location>
</feature>
<evidence type="ECO:0000313" key="4">
    <source>
        <dbReference type="Proteomes" id="UP001443914"/>
    </source>
</evidence>
<accession>A0AAW1J936</accession>
<dbReference type="AlphaFoldDB" id="A0AAW1J936"/>
<keyword evidence="2" id="KW-0732">Signal</keyword>
<keyword evidence="4" id="KW-1185">Reference proteome</keyword>
<dbReference type="EMBL" id="JBDFQZ010000008">
    <property type="protein sequence ID" value="KAK9699863.1"/>
    <property type="molecule type" value="Genomic_DNA"/>
</dbReference>
<feature type="compositionally biased region" description="Basic and acidic residues" evidence="1">
    <location>
        <begin position="43"/>
        <end position="68"/>
    </location>
</feature>
<evidence type="ECO:0000256" key="1">
    <source>
        <dbReference type="SAM" id="MobiDB-lite"/>
    </source>
</evidence>
<feature type="region of interest" description="Disordered" evidence="1">
    <location>
        <begin position="32"/>
        <end position="81"/>
    </location>
</feature>
<evidence type="ECO:0008006" key="5">
    <source>
        <dbReference type="Google" id="ProtNLM"/>
    </source>
</evidence>
<reference evidence="3" key="1">
    <citation type="submission" date="2024-03" db="EMBL/GenBank/DDBJ databases">
        <title>WGS assembly of Saponaria officinalis var. Norfolk2.</title>
        <authorList>
            <person name="Jenkins J."/>
            <person name="Shu S."/>
            <person name="Grimwood J."/>
            <person name="Barry K."/>
            <person name="Goodstein D."/>
            <person name="Schmutz J."/>
            <person name="Leebens-Mack J."/>
            <person name="Osbourn A."/>
        </authorList>
    </citation>
    <scope>NUCLEOTIDE SEQUENCE [LARGE SCALE GENOMIC DNA]</scope>
    <source>
        <strain evidence="3">JIC</strain>
    </source>
</reference>
<dbReference type="Proteomes" id="UP001443914">
    <property type="component" value="Unassembled WGS sequence"/>
</dbReference>
<name>A0AAW1J936_SAPOF</name>
<proteinExistence type="predicted"/>
<feature type="chain" id="PRO_5043721529" description="Glycine-rich protein" evidence="2">
    <location>
        <begin position="34"/>
        <end position="128"/>
    </location>
</feature>
<evidence type="ECO:0000256" key="2">
    <source>
        <dbReference type="SAM" id="SignalP"/>
    </source>
</evidence>
<protein>
    <recommendedName>
        <fullName evidence="5">Glycine-rich protein</fullName>
    </recommendedName>
</protein>